<keyword evidence="1" id="KW-0677">Repeat</keyword>
<feature type="repeat" description="ANK" evidence="3">
    <location>
        <begin position="474"/>
        <end position="506"/>
    </location>
</feature>
<proteinExistence type="predicted"/>
<dbReference type="HOGENOM" id="CLU_398522_0_0_1"/>
<dbReference type="SMART" id="SM00248">
    <property type="entry name" value="ANK"/>
    <property type="match status" value="11"/>
</dbReference>
<evidence type="ECO:0000256" key="4">
    <source>
        <dbReference type="SAM" id="MobiDB-lite"/>
    </source>
</evidence>
<feature type="repeat" description="ANK" evidence="3">
    <location>
        <begin position="553"/>
        <end position="585"/>
    </location>
</feature>
<evidence type="ECO:0000313" key="6">
    <source>
        <dbReference type="Proteomes" id="UP000031192"/>
    </source>
</evidence>
<gene>
    <name evidence="5" type="ORF">MGU_10476</name>
</gene>
<dbReference type="Proteomes" id="UP000031192">
    <property type="component" value="Unassembled WGS sequence"/>
</dbReference>
<name>A0A0B4G6B1_METGA</name>
<dbReference type="OrthoDB" id="823504at2759"/>
<dbReference type="PANTHER" id="PTHR24126">
    <property type="entry name" value="ANKYRIN REPEAT, PH AND SEC7 DOMAIN CONTAINING PROTEIN SECG-RELATED"/>
    <property type="match status" value="1"/>
</dbReference>
<protein>
    <submittedName>
        <fullName evidence="5">Ankyrin repeat protein</fullName>
    </submittedName>
</protein>
<dbReference type="InterPro" id="IPR036770">
    <property type="entry name" value="Ankyrin_rpt-contain_sf"/>
</dbReference>
<accession>A0A0B4G6B1</accession>
<reference evidence="5 6" key="1">
    <citation type="journal article" date="2014" name="Proc. Natl. Acad. Sci. U.S.A.">
        <title>Trajectory and genomic determinants of fungal-pathogen speciation and host adaptation.</title>
        <authorList>
            <person name="Hu X."/>
            <person name="Xiao G."/>
            <person name="Zheng P."/>
            <person name="Shang Y."/>
            <person name="Su Y."/>
            <person name="Zhang X."/>
            <person name="Liu X."/>
            <person name="Zhan S."/>
            <person name="St Leger R.J."/>
            <person name="Wang C."/>
        </authorList>
    </citation>
    <scope>NUCLEOTIDE SEQUENCE [LARGE SCALE GENOMIC DNA]</scope>
    <source>
        <strain evidence="5 6">ARSEF 977</strain>
    </source>
</reference>
<evidence type="ECO:0000256" key="3">
    <source>
        <dbReference type="PROSITE-ProRule" id="PRU00023"/>
    </source>
</evidence>
<evidence type="ECO:0000256" key="1">
    <source>
        <dbReference type="ARBA" id="ARBA00022737"/>
    </source>
</evidence>
<keyword evidence="2 3" id="KW-0040">ANK repeat</keyword>
<dbReference type="PROSITE" id="PS50297">
    <property type="entry name" value="ANK_REP_REGION"/>
    <property type="match status" value="2"/>
</dbReference>
<dbReference type="AlphaFoldDB" id="A0A0B4G6B1"/>
<organism evidence="5 6">
    <name type="scientific">Metarhizium guizhouense (strain ARSEF 977)</name>
    <dbReference type="NCBI Taxonomy" id="1276136"/>
    <lineage>
        <taxon>Eukaryota</taxon>
        <taxon>Fungi</taxon>
        <taxon>Dikarya</taxon>
        <taxon>Ascomycota</taxon>
        <taxon>Pezizomycotina</taxon>
        <taxon>Sordariomycetes</taxon>
        <taxon>Hypocreomycetidae</taxon>
        <taxon>Hypocreales</taxon>
        <taxon>Clavicipitaceae</taxon>
        <taxon>Metarhizium</taxon>
    </lineage>
</organism>
<sequence length="708" mass="79612">MEPREKFQPRLASSSDHSDTLRSNTSETEIRVCLDDETISNDLVQSVFYQNIETVTRILDENPHLVNSKVVNFAESYRSWRLGWIKLDAWPCSPERAKLRKETEPLLSFAVYAYSYRKGHRYTDSVPDEAIKIVELLVQRGATVRDEERGTLIGDVCYRQDSAAIIRLLSCAGADPLGQCLTAQEKLVTAVEIAAKTGGHQSLAWLLDYALSQGEAIDDYIEALHTIARNAYEDCLLEFLKRGAEKLINRRVQPTFTAWGAACSAPSDSERGYTALTEAVFSSSIRGYFLHTDRRQRAWLMDESTARRERVAWKLLEKGAQTNIRDPHSNKTLIYGACKWASKELVSHLIDMSGHDLDERFHESTDRCRPGPDKWGGDGVGYLHIAAFYINAEVVKHLLSRGLKHQTDQYKRTSLHWLALSDEEYTWASPFEIFYGGIPENPDVRENPAPAFAVKAATYLLDNGLEDINAQDSFGRTPLHYSCANLMSELLSFLISRDADVNLRDHKGRTPLHLLVNGTSGNHPRDCAFPVESTSLCFKAYKKNIDIDAKDNLGRTPLLRACEVHAVNVTKLLLAIGADPNIGDNDFCTPLHYAVSFPQWTLSDHWLGNSRRVIPRAEELKMALLAAGADATRQNNQGQTVAEVELKEKINYQQKALELKRMMEQPVKPYMGRGRRTRGTRSSDYCPGSVSSKETDSVFAICTGARIF</sequence>
<comment type="caution">
    <text evidence="5">The sequence shown here is derived from an EMBL/GenBank/DDBJ whole genome shotgun (WGS) entry which is preliminary data.</text>
</comment>
<dbReference type="PROSITE" id="PS50088">
    <property type="entry name" value="ANK_REPEAT"/>
    <property type="match status" value="2"/>
</dbReference>
<feature type="compositionally biased region" description="Polar residues" evidence="4">
    <location>
        <begin position="11"/>
        <end position="24"/>
    </location>
</feature>
<dbReference type="InterPro" id="IPR002110">
    <property type="entry name" value="Ankyrin_rpt"/>
</dbReference>
<dbReference type="PANTHER" id="PTHR24126:SF14">
    <property type="entry name" value="ANK_REP_REGION DOMAIN-CONTAINING PROTEIN"/>
    <property type="match status" value="1"/>
</dbReference>
<dbReference type="Gene3D" id="1.25.40.20">
    <property type="entry name" value="Ankyrin repeat-containing domain"/>
    <property type="match status" value="4"/>
</dbReference>
<evidence type="ECO:0000256" key="2">
    <source>
        <dbReference type="ARBA" id="ARBA00023043"/>
    </source>
</evidence>
<evidence type="ECO:0000313" key="5">
    <source>
        <dbReference type="EMBL" id="KID82185.1"/>
    </source>
</evidence>
<dbReference type="SUPFAM" id="SSF48403">
    <property type="entry name" value="Ankyrin repeat"/>
    <property type="match status" value="1"/>
</dbReference>
<keyword evidence="6" id="KW-1185">Reference proteome</keyword>
<feature type="region of interest" description="Disordered" evidence="4">
    <location>
        <begin position="1"/>
        <end position="24"/>
    </location>
</feature>
<dbReference type="Pfam" id="PF12796">
    <property type="entry name" value="Ank_2"/>
    <property type="match status" value="2"/>
</dbReference>
<dbReference type="EMBL" id="AZNH01000098">
    <property type="protein sequence ID" value="KID82185.1"/>
    <property type="molecule type" value="Genomic_DNA"/>
</dbReference>